<keyword evidence="5" id="KW-0479">Metal-binding</keyword>
<dbReference type="Proteomes" id="UP001162640">
    <property type="component" value="Unassembled WGS sequence"/>
</dbReference>
<comment type="caution">
    <text evidence="15">The sequence shown here is derived from an EMBL/GenBank/DDBJ whole genome shotgun (WGS) entry which is preliminary data.</text>
</comment>
<keyword evidence="10 11" id="KW-0472">Membrane</keyword>
<keyword evidence="7 11" id="KW-1133">Transmembrane helix</keyword>
<dbReference type="PANTHER" id="PTHR10869">
    <property type="entry name" value="PROLYL 4-HYDROXYLASE ALPHA SUBUNIT"/>
    <property type="match status" value="1"/>
</dbReference>
<dbReference type="GO" id="GO:0005783">
    <property type="term" value="C:endoplasmic reticulum"/>
    <property type="evidence" value="ECO:0007669"/>
    <property type="project" value="TreeGrafter"/>
</dbReference>
<dbReference type="Pfam" id="PF13640">
    <property type="entry name" value="2OG-FeII_Oxy_3"/>
    <property type="match status" value="1"/>
</dbReference>
<dbReference type="GO" id="GO:0016020">
    <property type="term" value="C:membrane"/>
    <property type="evidence" value="ECO:0007669"/>
    <property type="project" value="UniProtKB-SubCell"/>
</dbReference>
<comment type="subcellular location">
    <subcellularLocation>
        <location evidence="3">Endomembrane system</location>
    </subcellularLocation>
    <subcellularLocation>
        <location evidence="2">Membrane</location>
        <topology evidence="2">Single-pass membrane protein</topology>
    </subcellularLocation>
</comment>
<keyword evidence="4 11" id="KW-0812">Transmembrane</keyword>
<accession>A0A9W6ZS42</accession>
<dbReference type="EMBL" id="BLQM01000072">
    <property type="protein sequence ID" value="GMH59472.1"/>
    <property type="molecule type" value="Genomic_DNA"/>
</dbReference>
<dbReference type="AlphaFoldDB" id="A0A9W6ZS42"/>
<dbReference type="SMART" id="SM00254">
    <property type="entry name" value="ShKT"/>
    <property type="match status" value="1"/>
</dbReference>
<keyword evidence="8" id="KW-0560">Oxidoreductase</keyword>
<evidence type="ECO:0000313" key="15">
    <source>
        <dbReference type="EMBL" id="GMH59472.1"/>
    </source>
</evidence>
<keyword evidence="9" id="KW-0408">Iron</keyword>
<evidence type="ECO:0000256" key="11">
    <source>
        <dbReference type="SAM" id="Phobius"/>
    </source>
</evidence>
<reference evidence="16" key="1">
    <citation type="journal article" date="2023" name="Commun. Biol.">
        <title>Genome analysis of Parmales, the sister group of diatoms, reveals the evolutionary specialization of diatoms from phago-mixotrophs to photoautotrophs.</title>
        <authorList>
            <person name="Ban H."/>
            <person name="Sato S."/>
            <person name="Yoshikawa S."/>
            <person name="Yamada K."/>
            <person name="Nakamura Y."/>
            <person name="Ichinomiya M."/>
            <person name="Sato N."/>
            <person name="Blanc-Mathieu R."/>
            <person name="Endo H."/>
            <person name="Kuwata A."/>
            <person name="Ogata H."/>
        </authorList>
    </citation>
    <scope>NUCLEOTIDE SEQUENCE [LARGE SCALE GENOMIC DNA]</scope>
</reference>
<dbReference type="FunFam" id="2.60.120.620:FF:000031">
    <property type="entry name" value="Predicted protein"/>
    <property type="match status" value="1"/>
</dbReference>
<name>A0A9W6ZS42_9STRA</name>
<evidence type="ECO:0000256" key="3">
    <source>
        <dbReference type="ARBA" id="ARBA00004308"/>
    </source>
</evidence>
<comment type="cofactor">
    <cofactor evidence="1">
        <name>L-ascorbate</name>
        <dbReference type="ChEBI" id="CHEBI:38290"/>
    </cofactor>
</comment>
<dbReference type="SMART" id="SM00702">
    <property type="entry name" value="P4Hc"/>
    <property type="match status" value="1"/>
</dbReference>
<evidence type="ECO:0000313" key="16">
    <source>
        <dbReference type="Proteomes" id="UP001162640"/>
    </source>
</evidence>
<proteinExistence type="predicted"/>
<dbReference type="InterPro" id="IPR005123">
    <property type="entry name" value="Oxoglu/Fe-dep_dioxygenase_dom"/>
</dbReference>
<keyword evidence="6" id="KW-0223">Dioxygenase</keyword>
<dbReference type="GO" id="GO:0005506">
    <property type="term" value="F:iron ion binding"/>
    <property type="evidence" value="ECO:0007669"/>
    <property type="project" value="InterPro"/>
</dbReference>
<dbReference type="InterPro" id="IPR045054">
    <property type="entry name" value="P4HA-like"/>
</dbReference>
<evidence type="ECO:0000256" key="7">
    <source>
        <dbReference type="ARBA" id="ARBA00022989"/>
    </source>
</evidence>
<evidence type="ECO:0000256" key="9">
    <source>
        <dbReference type="ARBA" id="ARBA00023004"/>
    </source>
</evidence>
<feature type="signal peptide" evidence="12">
    <location>
        <begin position="1"/>
        <end position="17"/>
    </location>
</feature>
<feature type="chain" id="PRO_5040868235" description="Fe2OG dioxygenase domain-containing protein" evidence="12">
    <location>
        <begin position="18"/>
        <end position="404"/>
    </location>
</feature>
<evidence type="ECO:0000259" key="14">
    <source>
        <dbReference type="PROSITE" id="PS51670"/>
    </source>
</evidence>
<dbReference type="InterPro" id="IPR044862">
    <property type="entry name" value="Pro_4_hyd_alph_FE2OG_OXY"/>
</dbReference>
<protein>
    <recommendedName>
        <fullName evidence="17">Fe2OG dioxygenase domain-containing protein</fullName>
    </recommendedName>
</protein>
<organism evidence="15 16">
    <name type="scientific">Triparma laevis f. inornata</name>
    <dbReference type="NCBI Taxonomy" id="1714386"/>
    <lineage>
        <taxon>Eukaryota</taxon>
        <taxon>Sar</taxon>
        <taxon>Stramenopiles</taxon>
        <taxon>Ochrophyta</taxon>
        <taxon>Bolidophyceae</taxon>
        <taxon>Parmales</taxon>
        <taxon>Triparmaceae</taxon>
        <taxon>Triparma</taxon>
    </lineage>
</organism>
<dbReference type="PROSITE" id="PS51471">
    <property type="entry name" value="FE2OG_OXY"/>
    <property type="match status" value="1"/>
</dbReference>
<dbReference type="Gene3D" id="2.60.120.620">
    <property type="entry name" value="q2cbj1_9rhob like domain"/>
    <property type="match status" value="1"/>
</dbReference>
<evidence type="ECO:0000256" key="5">
    <source>
        <dbReference type="ARBA" id="ARBA00022723"/>
    </source>
</evidence>
<evidence type="ECO:0000256" key="4">
    <source>
        <dbReference type="ARBA" id="ARBA00022692"/>
    </source>
</evidence>
<dbReference type="GO" id="GO:0031418">
    <property type="term" value="F:L-ascorbic acid binding"/>
    <property type="evidence" value="ECO:0007669"/>
    <property type="project" value="InterPro"/>
</dbReference>
<gene>
    <name evidence="15" type="ORF">TL16_g02834</name>
</gene>
<evidence type="ECO:0008006" key="17">
    <source>
        <dbReference type="Google" id="ProtNLM"/>
    </source>
</evidence>
<feature type="domain" description="Fe2OG dioxygenase" evidence="13">
    <location>
        <begin position="282"/>
        <end position="391"/>
    </location>
</feature>
<evidence type="ECO:0000256" key="6">
    <source>
        <dbReference type="ARBA" id="ARBA00022964"/>
    </source>
</evidence>
<sequence length="404" mass="44953">MKIVNAVVSLFVAIIAAILTKVYMPEKNGFGLVIDFIQLYSSVAEEEILRRSTEEVPGVDNSENVEDMDTSSWEYGGLAQELGAGQEVVKSRAVLKQVKEHMLGLDDDELKQNCVNQHKSCVFWASLGECSANPSYMHVSCAPACLTCPKIRFEHRCPIPDNLAETAIFKPHNLNAMFGRVMESEEFRKYKPVLVKEGPYILTFDEFLTDEECDALVEFGFDKGFERSSDVGKTQFSGESEKVISSHRTSSNAWCNKTCEEDPVINRIHEKIAEVTGVPFNNSEHLQILQYFPGQEYKKHHDFIQGDSDKKACGPRVLTLLLYLNDVEEGGGTSFPDLLGGGIVVTPKKGKALMWPSVLDGDPTRRDARTMHQANPVVKGVKYAANSWLHLYDFKTPNAAGCTG</sequence>
<keyword evidence="12" id="KW-0732">Signal</keyword>
<evidence type="ECO:0000256" key="2">
    <source>
        <dbReference type="ARBA" id="ARBA00004167"/>
    </source>
</evidence>
<dbReference type="PANTHER" id="PTHR10869:SF233">
    <property type="entry name" value="FE2OG DIOXYGENASE DOMAIN-CONTAINING PROTEIN"/>
    <property type="match status" value="1"/>
</dbReference>
<evidence type="ECO:0000256" key="1">
    <source>
        <dbReference type="ARBA" id="ARBA00001961"/>
    </source>
</evidence>
<dbReference type="InterPro" id="IPR006620">
    <property type="entry name" value="Pro_4_hyd_alph"/>
</dbReference>
<dbReference type="Pfam" id="PF01549">
    <property type="entry name" value="ShK"/>
    <property type="match status" value="1"/>
</dbReference>
<feature type="transmembrane region" description="Helical" evidence="11">
    <location>
        <begin position="6"/>
        <end position="24"/>
    </location>
</feature>
<evidence type="ECO:0000256" key="8">
    <source>
        <dbReference type="ARBA" id="ARBA00023002"/>
    </source>
</evidence>
<evidence type="ECO:0000259" key="13">
    <source>
        <dbReference type="PROSITE" id="PS51471"/>
    </source>
</evidence>
<feature type="domain" description="ShKT" evidence="14">
    <location>
        <begin position="114"/>
        <end position="148"/>
    </location>
</feature>
<dbReference type="GO" id="GO:0004656">
    <property type="term" value="F:procollagen-proline 4-dioxygenase activity"/>
    <property type="evidence" value="ECO:0007669"/>
    <property type="project" value="TreeGrafter"/>
</dbReference>
<evidence type="ECO:0000256" key="12">
    <source>
        <dbReference type="SAM" id="SignalP"/>
    </source>
</evidence>
<dbReference type="PROSITE" id="PS51670">
    <property type="entry name" value="SHKT"/>
    <property type="match status" value="1"/>
</dbReference>
<dbReference type="InterPro" id="IPR003582">
    <property type="entry name" value="ShKT_dom"/>
</dbReference>
<evidence type="ECO:0000256" key="10">
    <source>
        <dbReference type="ARBA" id="ARBA00023136"/>
    </source>
</evidence>